<organism evidence="1 2">
    <name type="scientific">Liparis tanakae</name>
    <name type="common">Tanaka's snailfish</name>
    <dbReference type="NCBI Taxonomy" id="230148"/>
    <lineage>
        <taxon>Eukaryota</taxon>
        <taxon>Metazoa</taxon>
        <taxon>Chordata</taxon>
        <taxon>Craniata</taxon>
        <taxon>Vertebrata</taxon>
        <taxon>Euteleostomi</taxon>
        <taxon>Actinopterygii</taxon>
        <taxon>Neopterygii</taxon>
        <taxon>Teleostei</taxon>
        <taxon>Neoteleostei</taxon>
        <taxon>Acanthomorphata</taxon>
        <taxon>Eupercaria</taxon>
        <taxon>Perciformes</taxon>
        <taxon>Cottioidei</taxon>
        <taxon>Cottales</taxon>
        <taxon>Liparidae</taxon>
        <taxon>Liparis</taxon>
    </lineage>
</organism>
<dbReference type="EMBL" id="SRLO01010598">
    <property type="protein sequence ID" value="TNN26267.1"/>
    <property type="molecule type" value="Genomic_DNA"/>
</dbReference>
<dbReference type="AlphaFoldDB" id="A0A4Z2EBK5"/>
<evidence type="ECO:0000313" key="2">
    <source>
        <dbReference type="Proteomes" id="UP000314294"/>
    </source>
</evidence>
<comment type="caution">
    <text evidence="1">The sequence shown here is derived from an EMBL/GenBank/DDBJ whole genome shotgun (WGS) entry which is preliminary data.</text>
</comment>
<sequence>MSYLTLFAEKPKVFVPVPPQELHGAFGRAQAAVGGRSVDALAVVLELHVSGTLEARLALADDGHHVLLCVGEQDVALRQLPYSPLVQILQFLVRNTQNGPCCNMSQYAEMFS</sequence>
<name>A0A4Z2EBK5_9TELE</name>
<dbReference type="Proteomes" id="UP000314294">
    <property type="component" value="Unassembled WGS sequence"/>
</dbReference>
<proteinExistence type="predicted"/>
<gene>
    <name evidence="1" type="ORF">EYF80_063596</name>
</gene>
<evidence type="ECO:0000313" key="1">
    <source>
        <dbReference type="EMBL" id="TNN26267.1"/>
    </source>
</evidence>
<keyword evidence="2" id="KW-1185">Reference proteome</keyword>
<reference evidence="1 2" key="1">
    <citation type="submission" date="2019-03" db="EMBL/GenBank/DDBJ databases">
        <title>First draft genome of Liparis tanakae, snailfish: a comprehensive survey of snailfish specific genes.</title>
        <authorList>
            <person name="Kim W."/>
            <person name="Song I."/>
            <person name="Jeong J.-H."/>
            <person name="Kim D."/>
            <person name="Kim S."/>
            <person name="Ryu S."/>
            <person name="Song J.Y."/>
            <person name="Lee S.K."/>
        </authorList>
    </citation>
    <scope>NUCLEOTIDE SEQUENCE [LARGE SCALE GENOMIC DNA]</scope>
    <source>
        <tissue evidence="1">Muscle</tissue>
    </source>
</reference>
<protein>
    <submittedName>
        <fullName evidence="1">Uncharacterized protein</fullName>
    </submittedName>
</protein>
<accession>A0A4Z2EBK5</accession>